<evidence type="ECO:0000313" key="3">
    <source>
        <dbReference type="Proteomes" id="UP001558652"/>
    </source>
</evidence>
<proteinExistence type="predicted"/>
<feature type="compositionally biased region" description="Basic and acidic residues" evidence="1">
    <location>
        <begin position="228"/>
        <end position="258"/>
    </location>
</feature>
<feature type="region of interest" description="Disordered" evidence="1">
    <location>
        <begin position="228"/>
        <end position="261"/>
    </location>
</feature>
<dbReference type="AlphaFoldDB" id="A0ABD0YMU7"/>
<organism evidence="2 3">
    <name type="scientific">Ranatra chinensis</name>
    <dbReference type="NCBI Taxonomy" id="642074"/>
    <lineage>
        <taxon>Eukaryota</taxon>
        <taxon>Metazoa</taxon>
        <taxon>Ecdysozoa</taxon>
        <taxon>Arthropoda</taxon>
        <taxon>Hexapoda</taxon>
        <taxon>Insecta</taxon>
        <taxon>Pterygota</taxon>
        <taxon>Neoptera</taxon>
        <taxon>Paraneoptera</taxon>
        <taxon>Hemiptera</taxon>
        <taxon>Heteroptera</taxon>
        <taxon>Panheteroptera</taxon>
        <taxon>Nepomorpha</taxon>
        <taxon>Nepidae</taxon>
        <taxon>Ranatrinae</taxon>
        <taxon>Ranatra</taxon>
    </lineage>
</organism>
<sequence>MCLGAMLNRQCSAVLQLSRLRDLRDVDEKRMANNYRLTTGYCGRTLFHVSPKRQGSEPGQLIYQLEGGTGSGGGPKGLTVNKGKMGGKGGGAEKGGKGAKGVKKGGKGGGKKKGADQEPEYDELGSPITSESESTDYECSHDTSELDESSSAIHIKRRMQNGPRGEKPVDIANNRIPRKFQISDDRILTEIKTGTERETVPKPRDIKEPLGKKKAMFWGLQNCSPHAFEHEPRYPCEKPGDVRDKGPDNRKNLSEAEGRNIFLPPRNDLNHFREKFHYQGGNTENTGVVSTGQEISCSTDSIDVGKLIDVNSLIQGLSRLYEKKLRRYATLSNVHNMKGRRKAEVIQEDFTRNKKVYSNKELTLKRCPFNTEDELATEEKACTRKQRNNRRKASEITDGVGYDEYLLRRLAGKMHHSKERREAKKKEISASAIFRNKTTNEEDYEWDLLHSRESYDHEDGKIKRGKIESHGNKEFTKERPVENTRNDIGQINYGKQVYSPLEKYHTGREQYGERKINEFGKLAASKNEKNCIYRPENRVHLNYSIDEVSSSESADDSDVALEHEVRESRNVKKRRFEENENTTTSKESFHRLNYPTEVDDLHLDNGDFYSHFAHSDQYERPHSPGNYLENKDAGGETAESDDNLNRNIDNLILNKKDLGQTIPIILKPNVLCDVKRKGVNSIGVTHSEVDTSRVPIENDRNSEEPKMKGILKSSPIRFDRTEEHNPRRNIKFQIDEDILKSDINREEIQDSKWPLEQTGKLYIRRRVPTTPQERTLKGKPLWHY</sequence>
<feature type="region of interest" description="Disordered" evidence="1">
    <location>
        <begin position="65"/>
        <end position="170"/>
    </location>
</feature>
<feature type="region of interest" description="Disordered" evidence="1">
    <location>
        <begin position="616"/>
        <end position="643"/>
    </location>
</feature>
<dbReference type="Proteomes" id="UP001558652">
    <property type="component" value="Unassembled WGS sequence"/>
</dbReference>
<comment type="caution">
    <text evidence="2">The sequence shown here is derived from an EMBL/GenBank/DDBJ whole genome shotgun (WGS) entry which is preliminary data.</text>
</comment>
<gene>
    <name evidence="2" type="ORF">AAG570_010540</name>
</gene>
<evidence type="ECO:0000256" key="1">
    <source>
        <dbReference type="SAM" id="MobiDB-lite"/>
    </source>
</evidence>
<accession>A0ABD0YMU7</accession>
<name>A0ABD0YMU7_9HEMI</name>
<keyword evidence="3" id="KW-1185">Reference proteome</keyword>
<evidence type="ECO:0000313" key="2">
    <source>
        <dbReference type="EMBL" id="KAL1132588.1"/>
    </source>
</evidence>
<protein>
    <submittedName>
        <fullName evidence="2">Uncharacterized protein</fullName>
    </submittedName>
</protein>
<feature type="compositionally biased region" description="Gly residues" evidence="1">
    <location>
        <begin position="67"/>
        <end position="76"/>
    </location>
</feature>
<feature type="compositionally biased region" description="Gly residues" evidence="1">
    <location>
        <begin position="84"/>
        <end position="93"/>
    </location>
</feature>
<feature type="compositionally biased region" description="Basic residues" evidence="1">
    <location>
        <begin position="100"/>
        <end position="112"/>
    </location>
</feature>
<reference evidence="2 3" key="1">
    <citation type="submission" date="2024-07" db="EMBL/GenBank/DDBJ databases">
        <title>Chromosome-level genome assembly of the water stick insect Ranatra chinensis (Heteroptera: Nepidae).</title>
        <authorList>
            <person name="Liu X."/>
        </authorList>
    </citation>
    <scope>NUCLEOTIDE SEQUENCE [LARGE SCALE GENOMIC DNA]</scope>
    <source>
        <strain evidence="2">Cailab_2021Rc</strain>
        <tissue evidence="2">Muscle</tissue>
    </source>
</reference>
<dbReference type="EMBL" id="JBFDAA010000005">
    <property type="protein sequence ID" value="KAL1132588.1"/>
    <property type="molecule type" value="Genomic_DNA"/>
</dbReference>